<dbReference type="InterPro" id="IPR012001">
    <property type="entry name" value="Thiamin_PyroP_enz_TPP-bd_dom"/>
</dbReference>
<comment type="pathway">
    <text evidence="7">Quinol/quinone metabolism; menaquinone biosynthesis.</text>
</comment>
<dbReference type="SUPFAM" id="SSF52467">
    <property type="entry name" value="DHS-like NAD/FAD-binding domain"/>
    <property type="match status" value="1"/>
</dbReference>
<comment type="cofactor">
    <cofactor evidence="7">
        <name>Mg(2+)</name>
        <dbReference type="ChEBI" id="CHEBI:18420"/>
    </cofactor>
    <cofactor evidence="7">
        <name>Mn(2+)</name>
        <dbReference type="ChEBI" id="CHEBI:29035"/>
    </cofactor>
</comment>
<evidence type="ECO:0000313" key="12">
    <source>
        <dbReference type="Proteomes" id="UP001139559"/>
    </source>
</evidence>
<organism evidence="11 12">
    <name type="scientific">Vibrio amylolyticus</name>
    <dbReference type="NCBI Taxonomy" id="2847292"/>
    <lineage>
        <taxon>Bacteria</taxon>
        <taxon>Pseudomonadati</taxon>
        <taxon>Pseudomonadota</taxon>
        <taxon>Gammaproteobacteria</taxon>
        <taxon>Vibrionales</taxon>
        <taxon>Vibrionaceae</taxon>
        <taxon>Vibrio</taxon>
    </lineage>
</organism>
<dbReference type="InterPro" id="IPR032264">
    <property type="entry name" value="MenD_middle"/>
</dbReference>
<keyword evidence="5 7" id="KW-0786">Thiamine pyrophosphate</keyword>
<evidence type="ECO:0000256" key="3">
    <source>
        <dbReference type="ARBA" id="ARBA00022723"/>
    </source>
</evidence>
<evidence type="ECO:0000256" key="1">
    <source>
        <dbReference type="ARBA" id="ARBA00022428"/>
    </source>
</evidence>
<dbReference type="Proteomes" id="UP001139559">
    <property type="component" value="Unassembled WGS sequence"/>
</dbReference>
<dbReference type="InterPro" id="IPR004433">
    <property type="entry name" value="MenaQ_synth_MenD"/>
</dbReference>
<dbReference type="GO" id="GO:0030976">
    <property type="term" value="F:thiamine pyrophosphate binding"/>
    <property type="evidence" value="ECO:0007669"/>
    <property type="project" value="UniProtKB-UniRule"/>
</dbReference>
<dbReference type="HAMAP" id="MF_01659">
    <property type="entry name" value="MenD"/>
    <property type="match status" value="1"/>
</dbReference>
<dbReference type="Pfam" id="PF16582">
    <property type="entry name" value="TPP_enzyme_M_2"/>
    <property type="match status" value="1"/>
</dbReference>
<keyword evidence="4 7" id="KW-0460">Magnesium</keyword>
<feature type="domain" description="Menaquinone biosynthesis protein MenD middle" evidence="10">
    <location>
        <begin position="188"/>
        <end position="402"/>
    </location>
</feature>
<gene>
    <name evidence="7 11" type="primary">menD</name>
    <name evidence="11" type="ORF">KP803_02120</name>
</gene>
<dbReference type="Pfam" id="PF02775">
    <property type="entry name" value="TPP_enzyme_C"/>
    <property type="match status" value="1"/>
</dbReference>
<dbReference type="RefSeq" id="WP_248007176.1">
    <property type="nucleotide sequence ID" value="NZ_JAJHVV010000001.1"/>
</dbReference>
<keyword evidence="1 7" id="KW-0474">Menaquinone biosynthesis</keyword>
<evidence type="ECO:0000259" key="10">
    <source>
        <dbReference type="Pfam" id="PF16582"/>
    </source>
</evidence>
<comment type="subunit">
    <text evidence="7">Homodimer.</text>
</comment>
<dbReference type="InterPro" id="IPR029061">
    <property type="entry name" value="THDP-binding"/>
</dbReference>
<dbReference type="PIRSF" id="PIRSF004983">
    <property type="entry name" value="MenD"/>
    <property type="match status" value="1"/>
</dbReference>
<evidence type="ECO:0000313" key="11">
    <source>
        <dbReference type="EMBL" id="MCK6262067.1"/>
    </source>
</evidence>
<evidence type="ECO:0000256" key="7">
    <source>
        <dbReference type="HAMAP-Rule" id="MF_01659"/>
    </source>
</evidence>
<dbReference type="GO" id="GO:0000287">
    <property type="term" value="F:magnesium ion binding"/>
    <property type="evidence" value="ECO:0007669"/>
    <property type="project" value="UniProtKB-UniRule"/>
</dbReference>
<comment type="pathway">
    <text evidence="7">Quinol/quinone metabolism; 1,4-dihydroxy-2-naphthoate biosynthesis; 1,4-dihydroxy-2-naphthoate from chorismate: step 2/7.</text>
</comment>
<accession>A0A9X1XFE4</accession>
<keyword evidence="3 7" id="KW-0479">Metal-binding</keyword>
<evidence type="ECO:0000256" key="4">
    <source>
        <dbReference type="ARBA" id="ARBA00022842"/>
    </source>
</evidence>
<evidence type="ECO:0000259" key="9">
    <source>
        <dbReference type="Pfam" id="PF02776"/>
    </source>
</evidence>
<evidence type="ECO:0000259" key="8">
    <source>
        <dbReference type="Pfam" id="PF02775"/>
    </source>
</evidence>
<name>A0A9X1XFE4_9VIBR</name>
<keyword evidence="12" id="KW-1185">Reference proteome</keyword>
<comment type="function">
    <text evidence="7">Catalyzes the thiamine diphosphate-dependent decarboxylation of 2-oxoglutarate and the subsequent addition of the resulting succinic semialdehyde-thiamine pyrophosphate anion to isochorismate to yield 2-succinyl-5-enolpyruvyl-6-hydroxy-3-cyclohexene-1-carboxylate (SEPHCHC).</text>
</comment>
<evidence type="ECO:0000256" key="6">
    <source>
        <dbReference type="ARBA" id="ARBA00023211"/>
    </source>
</evidence>
<dbReference type="Gene3D" id="3.40.50.970">
    <property type="match status" value="2"/>
</dbReference>
<evidence type="ECO:0000256" key="5">
    <source>
        <dbReference type="ARBA" id="ARBA00023052"/>
    </source>
</evidence>
<dbReference type="PANTHER" id="PTHR42916">
    <property type="entry name" value="2-SUCCINYL-5-ENOLPYRUVYL-6-HYDROXY-3-CYCLOHEXENE-1-CARBOXYLATE SYNTHASE"/>
    <property type="match status" value="1"/>
</dbReference>
<sequence>MMPHQAVMNRIWCETVLEELTRFGVTEVCIAPGSRSTPLTLEADLNPKLNIHTHFDERGLGFLALGMAKASKRPVAIIVTSGTAVANLLPAIAEAKLTGEKLVVLSADRPQQLVGCGANQAIEQRGLFSNHVTRELSLPSPSEQVSLNWLLTSVDDVLHQQARIGSAVHINCPFPEPLYSDEDKTLFQDYQDSVNRWKEGSDCYTRKSVGQRNHLAHDDLFTRKGLIVIGSVCRHDAINVLEFAAKLGWPVLCDPQSGVSSDWAHYDLWLQNLGVFPQHQAILNQCDVILQFGSRVISKRLNQWLEAHLSDSRCDYYFIDPSEDRNNQAHLNQIHYVAPISDWLHAQLNGLQHSQAEIEPVHLGWADALTPLSHNVARQADRFLVQGDRLTELSLAYSLGSINDSIEKDVSLFFGNSLFIRLVDMFSALNQRDVYTNRGASGIDGLIATASGVLRETERPLLMFIGDTSLLYDLNSLALLTHQKVPMVIVVTNNDGGAIFDLLPVPEEQKKALYQMPHGYQFDYAAKQFGLAYDRPTTLSQCVESVTRHLTKGSGALIVEVLTTPGEASNQLKEFQKIIHAA</sequence>
<dbReference type="InterPro" id="IPR029035">
    <property type="entry name" value="DHS-like_NAD/FAD-binding_dom"/>
</dbReference>
<dbReference type="AlphaFoldDB" id="A0A9X1XFE4"/>
<comment type="catalytic activity">
    <reaction evidence="7">
        <text>isochorismate + 2-oxoglutarate + H(+) = 5-enolpyruvoyl-6-hydroxy-2-succinyl-cyclohex-3-ene-1-carboxylate + CO2</text>
        <dbReference type="Rhea" id="RHEA:25593"/>
        <dbReference type="ChEBI" id="CHEBI:15378"/>
        <dbReference type="ChEBI" id="CHEBI:16526"/>
        <dbReference type="ChEBI" id="CHEBI:16810"/>
        <dbReference type="ChEBI" id="CHEBI:29780"/>
        <dbReference type="ChEBI" id="CHEBI:58818"/>
        <dbReference type="EC" id="2.2.1.9"/>
    </reaction>
</comment>
<reference evidence="11" key="1">
    <citation type="submission" date="2021-11" db="EMBL/GenBank/DDBJ databases">
        <title>Vibrio ZSDE26 sp. nov. and Vibrio ZSDZ34 sp. nov., isolated from coastal seawater in Qingdao.</title>
        <authorList>
            <person name="Zhang P."/>
        </authorList>
    </citation>
    <scope>NUCLEOTIDE SEQUENCE</scope>
    <source>
        <strain evidence="11">ZSDE26</strain>
    </source>
</reference>
<dbReference type="InterPro" id="IPR011766">
    <property type="entry name" value="TPP_enzyme_TPP-bd"/>
</dbReference>
<comment type="caution">
    <text evidence="11">The sequence shown here is derived from an EMBL/GenBank/DDBJ whole genome shotgun (WGS) entry which is preliminary data.</text>
</comment>
<dbReference type="SUPFAM" id="SSF52518">
    <property type="entry name" value="Thiamin diphosphate-binding fold (THDP-binding)"/>
    <property type="match status" value="2"/>
</dbReference>
<dbReference type="PANTHER" id="PTHR42916:SF1">
    <property type="entry name" value="PROTEIN PHYLLO, CHLOROPLASTIC"/>
    <property type="match status" value="1"/>
</dbReference>
<comment type="similarity">
    <text evidence="7">Belongs to the TPP enzyme family. MenD subfamily.</text>
</comment>
<keyword evidence="2 7" id="KW-0808">Transferase</keyword>
<protein>
    <recommendedName>
        <fullName evidence="7">2-succinyl-5-enolpyruvyl-6-hydroxy-3-cyclohexene-1-carboxylate synthase</fullName>
        <shortName evidence="7">SEPHCHC synthase</shortName>
        <ecNumber evidence="7">2.2.1.9</ecNumber>
    </recommendedName>
    <alternativeName>
        <fullName evidence="7">Menaquinone biosynthesis protein MenD</fullName>
    </alternativeName>
</protein>
<feature type="domain" description="Thiamine pyrophosphate enzyme N-terminal TPP-binding" evidence="9">
    <location>
        <begin position="15"/>
        <end position="122"/>
    </location>
</feature>
<dbReference type="CDD" id="cd07037">
    <property type="entry name" value="TPP_PYR_MenD"/>
    <property type="match status" value="1"/>
</dbReference>
<proteinExistence type="inferred from homology"/>
<dbReference type="GO" id="GO:0009234">
    <property type="term" value="P:menaquinone biosynthetic process"/>
    <property type="evidence" value="ECO:0007669"/>
    <property type="project" value="UniProtKB-UniRule"/>
</dbReference>
<dbReference type="CDD" id="cd02009">
    <property type="entry name" value="TPP_SHCHC_synthase"/>
    <property type="match status" value="1"/>
</dbReference>
<comment type="cofactor">
    <cofactor evidence="7">
        <name>thiamine diphosphate</name>
        <dbReference type="ChEBI" id="CHEBI:58937"/>
    </cofactor>
    <text evidence="7">Binds 1 thiamine pyrophosphate per subunit.</text>
</comment>
<dbReference type="GO" id="GO:0070204">
    <property type="term" value="F:2-succinyl-5-enolpyruvyl-6-hydroxy-3-cyclohexene-1-carboxylic-acid synthase activity"/>
    <property type="evidence" value="ECO:0007669"/>
    <property type="project" value="UniProtKB-UniRule"/>
</dbReference>
<dbReference type="GO" id="GO:0030145">
    <property type="term" value="F:manganese ion binding"/>
    <property type="evidence" value="ECO:0007669"/>
    <property type="project" value="UniProtKB-UniRule"/>
</dbReference>
<dbReference type="NCBIfam" id="TIGR00173">
    <property type="entry name" value="menD"/>
    <property type="match status" value="1"/>
</dbReference>
<evidence type="ECO:0000256" key="2">
    <source>
        <dbReference type="ARBA" id="ARBA00022679"/>
    </source>
</evidence>
<dbReference type="EC" id="2.2.1.9" evidence="7"/>
<feature type="domain" description="Thiamine pyrophosphate enzyme TPP-binding" evidence="8">
    <location>
        <begin position="426"/>
        <end position="559"/>
    </location>
</feature>
<keyword evidence="6 7" id="KW-0464">Manganese</keyword>
<dbReference type="Pfam" id="PF02776">
    <property type="entry name" value="TPP_enzyme_N"/>
    <property type="match status" value="1"/>
</dbReference>
<dbReference type="EMBL" id="JAJHVV010000001">
    <property type="protein sequence ID" value="MCK6262067.1"/>
    <property type="molecule type" value="Genomic_DNA"/>
</dbReference>
<dbReference type="Gene3D" id="3.40.50.1220">
    <property type="entry name" value="TPP-binding domain"/>
    <property type="match status" value="1"/>
</dbReference>